<feature type="coiled-coil region" evidence="1">
    <location>
        <begin position="577"/>
        <end position="656"/>
    </location>
</feature>
<feature type="compositionally biased region" description="Acidic residues" evidence="2">
    <location>
        <begin position="541"/>
        <end position="554"/>
    </location>
</feature>
<proteinExistence type="predicted"/>
<feature type="region of interest" description="Disordered" evidence="2">
    <location>
        <begin position="541"/>
        <end position="565"/>
    </location>
</feature>
<feature type="transmembrane region" description="Helical" evidence="3">
    <location>
        <begin position="147"/>
        <end position="166"/>
    </location>
</feature>
<evidence type="ECO:0000256" key="1">
    <source>
        <dbReference type="SAM" id="Coils"/>
    </source>
</evidence>
<feature type="transmembrane region" description="Helical" evidence="3">
    <location>
        <begin position="744"/>
        <end position="769"/>
    </location>
</feature>
<sequence length="986" mass="108340">MKRKRKHRLRLFLVMLCIVFVAGGNLVVYATEDELTNEVDEANENRFSEKSPWLDHADESIYSEDIDAGETPQQIEPKDPGIVEKYASELIRNATSSLISLLEGKMGAGIDRIIYGRVGSGKPNSVNIYAFELRSGNPYGVTASVCYALLRSIVFVLLGIYFVSILAKSAWTGHTAQNREQIKSNLYMIAVKFVYLALMPYLLDVVLYIRDVVLHGLKSVTGVMLADGAKLSLSNAFLLNAEFTGRFIDAMMYLGTVGLTLYFAIIYIAIAIDMLVCFIAFPILCLMQSPKKNLMDSWIMTVLSNVLTPVLDAVLLLIPLLTSMMLADVIEGIAFIQLIMCMLIIPARNRIKALLGVQSNERGGFFSAMALLALGRTIAGKTKGAIKRGADIRSDLEKSRAHKEMADADEEESDSILGGFGQNSILRGTGQGTLEELSSGDGNSLEELDTSAIDAGGPEERSVEDYEDGYSEEPFYSDHNIDLERSESVPVQEEGFGENETIGESRGEFHQEIPEVEGTAEEGIEENGTSNENIEAGVQEEMPEEMETQEDNVPEDLKETDVSDDVNGETLSRNQILRDLDKSMEQKQRTIDALKVQKAGFQTEQKRAESQMLNYERGSEEYRQLEKQRAQMALRASETEQKIAGQMQNLNQLRNEAKAVKGSMAGATPTPFDDKKTEILCKRANINNFEQPEFRNALSNAQMAKLYQKRAAKNLAKGTAATVGTFAGGAMLGGAAMFMQPGTVMMGVTAGTSAGAAVGSGIISAGIAASDTARWAGKKARFIREVERSGIGTDINFVDAYAQTPVYSGAAQTMGQPAVENTPKQGAVSPVSVKNQRSSQGEDIIIVPKQVATLPEMGVGNVQQIENTVQKIQEEIEQDSIRALQKVFSPAGMFKSSVALTALERANIEAEKYFATLRETGAPELTRKQEIEKRVEFQTRCITEQVLDSLSISPDYEKGTENYKKAEEIIHTKVRMIVEKRNKDLF</sequence>
<protein>
    <submittedName>
        <fullName evidence="4">Uncharacterized protein</fullName>
    </submittedName>
</protein>
<dbReference type="EMBL" id="QRQE01000019">
    <property type="protein sequence ID" value="RHM76131.1"/>
    <property type="molecule type" value="Genomic_DNA"/>
</dbReference>
<keyword evidence="3" id="KW-0472">Membrane</keyword>
<dbReference type="Proteomes" id="UP000285610">
    <property type="component" value="Unassembled WGS sequence"/>
</dbReference>
<feature type="region of interest" description="Disordered" evidence="2">
    <location>
        <begin position="397"/>
        <end position="479"/>
    </location>
</feature>
<evidence type="ECO:0000313" key="4">
    <source>
        <dbReference type="EMBL" id="RHM76131.1"/>
    </source>
</evidence>
<feature type="transmembrane region" description="Helical" evidence="3">
    <location>
        <begin position="186"/>
        <end position="209"/>
    </location>
</feature>
<dbReference type="RefSeq" id="WP_118444628.1">
    <property type="nucleotide sequence ID" value="NZ_JBCPGC010000063.1"/>
</dbReference>
<keyword evidence="1" id="KW-0175">Coiled coil</keyword>
<feature type="compositionally biased region" description="Basic and acidic residues" evidence="2">
    <location>
        <begin position="397"/>
        <end position="406"/>
    </location>
</feature>
<comment type="caution">
    <text evidence="4">The sequence shown here is derived from an EMBL/GenBank/DDBJ whole genome shotgun (WGS) entry which is preliminary data.</text>
</comment>
<evidence type="ECO:0000256" key="3">
    <source>
        <dbReference type="SAM" id="Phobius"/>
    </source>
</evidence>
<evidence type="ECO:0000313" key="5">
    <source>
        <dbReference type="Proteomes" id="UP000285610"/>
    </source>
</evidence>
<feature type="transmembrane region" description="Helical" evidence="3">
    <location>
        <begin position="715"/>
        <end position="738"/>
    </location>
</feature>
<keyword evidence="3" id="KW-0812">Transmembrane</keyword>
<organism evidence="4 5">
    <name type="scientific">Mediterraneibacter gnavus</name>
    <name type="common">Ruminococcus gnavus</name>
    <dbReference type="NCBI Taxonomy" id="33038"/>
    <lineage>
        <taxon>Bacteria</taxon>
        <taxon>Bacillati</taxon>
        <taxon>Bacillota</taxon>
        <taxon>Clostridia</taxon>
        <taxon>Lachnospirales</taxon>
        <taxon>Lachnospiraceae</taxon>
        <taxon>Mediterraneibacter</taxon>
    </lineage>
</organism>
<evidence type="ECO:0000256" key="2">
    <source>
        <dbReference type="SAM" id="MobiDB-lite"/>
    </source>
</evidence>
<gene>
    <name evidence="4" type="ORF">DWZ50_09060</name>
</gene>
<dbReference type="AlphaFoldDB" id="A0A415S9I3"/>
<accession>A0A415S9I3</accession>
<feature type="transmembrane region" description="Helical" evidence="3">
    <location>
        <begin position="261"/>
        <end position="286"/>
    </location>
</feature>
<keyword evidence="3" id="KW-1133">Transmembrane helix</keyword>
<reference evidence="4 5" key="1">
    <citation type="submission" date="2018-08" db="EMBL/GenBank/DDBJ databases">
        <title>A genome reference for cultivated species of the human gut microbiota.</title>
        <authorList>
            <person name="Zou Y."/>
            <person name="Xue W."/>
            <person name="Luo G."/>
        </authorList>
    </citation>
    <scope>NUCLEOTIDE SEQUENCE [LARGE SCALE GENOMIC DNA]</scope>
    <source>
        <strain evidence="4 5">AF33-12</strain>
    </source>
</reference>
<feature type="transmembrane region" description="Helical" evidence="3">
    <location>
        <begin position="298"/>
        <end position="318"/>
    </location>
</feature>
<name>A0A415S9I3_MEDGN</name>
<feature type="transmembrane region" description="Helical" evidence="3">
    <location>
        <begin position="324"/>
        <end position="345"/>
    </location>
</feature>